<dbReference type="Gene3D" id="3.20.20.450">
    <property type="entry name" value="EAL domain"/>
    <property type="match status" value="1"/>
</dbReference>
<reference evidence="4" key="1">
    <citation type="submission" date="2022-01" db="EMBL/GenBank/DDBJ databases">
        <title>Paenibacillus spongiae sp. nov., isolated from marine sponge.</title>
        <authorList>
            <person name="Li Z."/>
            <person name="Zhang M."/>
        </authorList>
    </citation>
    <scope>NUCLEOTIDE SEQUENCE</scope>
    <source>
        <strain evidence="4">PHS-Z3</strain>
    </source>
</reference>
<dbReference type="RefSeq" id="WP_258386147.1">
    <property type="nucleotide sequence ID" value="NZ_CP091430.1"/>
</dbReference>
<evidence type="ECO:0000259" key="2">
    <source>
        <dbReference type="PROSITE" id="PS50883"/>
    </source>
</evidence>
<dbReference type="SMART" id="SM00052">
    <property type="entry name" value="EAL"/>
    <property type="match status" value="1"/>
</dbReference>
<dbReference type="Proteomes" id="UP001057877">
    <property type="component" value="Chromosome"/>
</dbReference>
<dbReference type="Gene3D" id="3.30.70.270">
    <property type="match status" value="1"/>
</dbReference>
<keyword evidence="1" id="KW-0812">Transmembrane</keyword>
<dbReference type="Pfam" id="PF00563">
    <property type="entry name" value="EAL"/>
    <property type="match status" value="1"/>
</dbReference>
<dbReference type="InterPro" id="IPR001633">
    <property type="entry name" value="EAL_dom"/>
</dbReference>
<dbReference type="InterPro" id="IPR052155">
    <property type="entry name" value="Biofilm_reg_signaling"/>
</dbReference>
<dbReference type="InterPro" id="IPR043128">
    <property type="entry name" value="Rev_trsase/Diguanyl_cyclase"/>
</dbReference>
<feature type="domain" description="EAL" evidence="2">
    <location>
        <begin position="225"/>
        <end position="479"/>
    </location>
</feature>
<evidence type="ECO:0000256" key="1">
    <source>
        <dbReference type="SAM" id="Phobius"/>
    </source>
</evidence>
<dbReference type="PANTHER" id="PTHR44757">
    <property type="entry name" value="DIGUANYLATE CYCLASE DGCP"/>
    <property type="match status" value="1"/>
</dbReference>
<dbReference type="PROSITE" id="PS50883">
    <property type="entry name" value="EAL"/>
    <property type="match status" value="1"/>
</dbReference>
<evidence type="ECO:0000313" key="4">
    <source>
        <dbReference type="EMBL" id="UVI30077.1"/>
    </source>
</evidence>
<dbReference type="SMART" id="SM00267">
    <property type="entry name" value="GGDEF"/>
    <property type="match status" value="1"/>
</dbReference>
<dbReference type="Pfam" id="PF00990">
    <property type="entry name" value="GGDEF"/>
    <property type="match status" value="1"/>
</dbReference>
<dbReference type="CDD" id="cd01949">
    <property type="entry name" value="GGDEF"/>
    <property type="match status" value="1"/>
</dbReference>
<dbReference type="SUPFAM" id="SSF55073">
    <property type="entry name" value="Nucleotide cyclase"/>
    <property type="match status" value="1"/>
</dbReference>
<gene>
    <name evidence="4" type="ORF">L1F29_32670</name>
</gene>
<feature type="transmembrane region" description="Helical" evidence="1">
    <location>
        <begin position="6"/>
        <end position="22"/>
    </location>
</feature>
<dbReference type="NCBIfam" id="TIGR00254">
    <property type="entry name" value="GGDEF"/>
    <property type="match status" value="1"/>
</dbReference>
<evidence type="ECO:0000259" key="3">
    <source>
        <dbReference type="PROSITE" id="PS50887"/>
    </source>
</evidence>
<dbReference type="EMBL" id="CP091430">
    <property type="protein sequence ID" value="UVI30077.1"/>
    <property type="molecule type" value="Genomic_DNA"/>
</dbReference>
<feature type="domain" description="GGDEF" evidence="3">
    <location>
        <begin position="83"/>
        <end position="216"/>
    </location>
</feature>
<keyword evidence="5" id="KW-1185">Reference proteome</keyword>
<dbReference type="CDD" id="cd01948">
    <property type="entry name" value="EAL"/>
    <property type="match status" value="1"/>
</dbReference>
<keyword evidence="1" id="KW-1133">Transmembrane helix</keyword>
<evidence type="ECO:0000313" key="5">
    <source>
        <dbReference type="Proteomes" id="UP001057877"/>
    </source>
</evidence>
<dbReference type="SUPFAM" id="SSF141868">
    <property type="entry name" value="EAL domain-like"/>
    <property type="match status" value="1"/>
</dbReference>
<accession>A0ABY5S839</accession>
<organism evidence="4 5">
    <name type="scientific">Paenibacillus spongiae</name>
    <dbReference type="NCBI Taxonomy" id="2909671"/>
    <lineage>
        <taxon>Bacteria</taxon>
        <taxon>Bacillati</taxon>
        <taxon>Bacillota</taxon>
        <taxon>Bacilli</taxon>
        <taxon>Bacillales</taxon>
        <taxon>Paenibacillaceae</taxon>
        <taxon>Paenibacillus</taxon>
    </lineage>
</organism>
<protein>
    <submittedName>
        <fullName evidence="4">EAL domain-containing protein</fullName>
    </submittedName>
</protein>
<dbReference type="PANTHER" id="PTHR44757:SF2">
    <property type="entry name" value="BIOFILM ARCHITECTURE MAINTENANCE PROTEIN MBAA"/>
    <property type="match status" value="1"/>
</dbReference>
<dbReference type="InterPro" id="IPR029787">
    <property type="entry name" value="Nucleotide_cyclase"/>
</dbReference>
<sequence>MPAYVFALLLVIVYLIAHLYWLSKKRMLSAESEAFLRKERRLLERTAFMTHHDMLSGLPNRHYFEKKLTQELRRLEEPDQASRMLAVMFIDLDRFKYINDIYGHTTGDEIIRLVGRRLKESSDSRITVARLGGDEFAVLFTDIDGRDEPFEWSQAMLDVMGTPLQLAPLELRLTGSIGITVAPEDGTTTMDLMRNADIALYKAKALGRNKCCFHTKELNRAFKKNLAIEQALRKALEQEEFVLHYQPQYGAGNKQLVGAEALIRWQPRVGPLVSPADFIPLAEETGLIVPIGEWVLRTACSQAADWLQRGLPPFRISVNVSPRQLDESDYAENVLAILGETGLPPQYLMLEITEGVAIREEKETLAKLLPLKQQGVQFAIDDFGTGYSSLSYLMGVQADALKIAQMFINYVPGCPGQAAIVKAIVAMAGSLKLTVIAEGVETEEQFEFLRSQGCHWIQGYYFMKPVTAMEFERLHPISDREEGAV</sequence>
<dbReference type="InterPro" id="IPR000160">
    <property type="entry name" value="GGDEF_dom"/>
</dbReference>
<keyword evidence="1" id="KW-0472">Membrane</keyword>
<dbReference type="PROSITE" id="PS50887">
    <property type="entry name" value="GGDEF"/>
    <property type="match status" value="1"/>
</dbReference>
<dbReference type="InterPro" id="IPR035919">
    <property type="entry name" value="EAL_sf"/>
</dbReference>
<proteinExistence type="predicted"/>
<name>A0ABY5S839_9BACL</name>